<dbReference type="SUPFAM" id="SSF52540">
    <property type="entry name" value="P-loop containing nucleoside triphosphate hydrolases"/>
    <property type="match status" value="2"/>
</dbReference>
<dbReference type="Pfam" id="PF12848">
    <property type="entry name" value="ABC_tran_Xtn"/>
    <property type="match status" value="1"/>
</dbReference>
<organism evidence="7 8">
    <name type="scientific">Triparma retinervis</name>
    <dbReference type="NCBI Taxonomy" id="2557542"/>
    <lineage>
        <taxon>Eukaryota</taxon>
        <taxon>Sar</taxon>
        <taxon>Stramenopiles</taxon>
        <taxon>Ochrophyta</taxon>
        <taxon>Bolidophyceae</taxon>
        <taxon>Parmales</taxon>
        <taxon>Triparmaceae</taxon>
        <taxon>Triparma</taxon>
    </lineage>
</organism>
<dbReference type="Pfam" id="PF00005">
    <property type="entry name" value="ABC_tran"/>
    <property type="match status" value="2"/>
</dbReference>
<dbReference type="SMART" id="SM00382">
    <property type="entry name" value="AAA"/>
    <property type="match status" value="2"/>
</dbReference>
<evidence type="ECO:0000313" key="8">
    <source>
        <dbReference type="Proteomes" id="UP001165082"/>
    </source>
</evidence>
<protein>
    <recommendedName>
        <fullName evidence="6">ABC transporter domain-containing protein</fullName>
    </recommendedName>
</protein>
<dbReference type="FunFam" id="3.40.50.300:FF:000104">
    <property type="entry name" value="ATP-binding cassette sub-family F member 3"/>
    <property type="match status" value="1"/>
</dbReference>
<dbReference type="PROSITE" id="PS50893">
    <property type="entry name" value="ABC_TRANSPORTER_2"/>
    <property type="match status" value="2"/>
</dbReference>
<dbReference type="InterPro" id="IPR027417">
    <property type="entry name" value="P-loop_NTPase"/>
</dbReference>
<dbReference type="InterPro" id="IPR003593">
    <property type="entry name" value="AAA+_ATPase"/>
</dbReference>
<dbReference type="GO" id="GO:0005524">
    <property type="term" value="F:ATP binding"/>
    <property type="evidence" value="ECO:0007669"/>
    <property type="project" value="UniProtKB-KW"/>
</dbReference>
<dbReference type="CDD" id="cd03221">
    <property type="entry name" value="ABCF_EF-3"/>
    <property type="match status" value="2"/>
</dbReference>
<keyword evidence="2" id="KW-0547">Nucleotide-binding</keyword>
<feature type="compositionally biased region" description="Basic and acidic residues" evidence="5">
    <location>
        <begin position="47"/>
        <end position="74"/>
    </location>
</feature>
<evidence type="ECO:0000256" key="1">
    <source>
        <dbReference type="ARBA" id="ARBA00022737"/>
    </source>
</evidence>
<feature type="domain" description="ABC transporter" evidence="6">
    <location>
        <begin position="471"/>
        <end position="687"/>
    </location>
</feature>
<evidence type="ECO:0000256" key="4">
    <source>
        <dbReference type="SAM" id="Coils"/>
    </source>
</evidence>
<dbReference type="PROSITE" id="PS00211">
    <property type="entry name" value="ABC_TRANSPORTER_1"/>
    <property type="match status" value="2"/>
</dbReference>
<proteinExistence type="predicted"/>
<dbReference type="AlphaFoldDB" id="A0A9W6ZR63"/>
<keyword evidence="4" id="KW-0175">Coiled coil</keyword>
<reference evidence="7" key="1">
    <citation type="submission" date="2022-07" db="EMBL/GenBank/DDBJ databases">
        <title>Genome analysis of Parmales, a sister group of diatoms, reveals the evolutionary specialization of diatoms from phago-mixotrophs to photoautotrophs.</title>
        <authorList>
            <person name="Ban H."/>
            <person name="Sato S."/>
            <person name="Yoshikawa S."/>
            <person name="Kazumasa Y."/>
            <person name="Nakamura Y."/>
            <person name="Ichinomiya M."/>
            <person name="Saitoh K."/>
            <person name="Sato N."/>
            <person name="Blanc-Mathieu R."/>
            <person name="Endo H."/>
            <person name="Kuwata A."/>
            <person name="Ogata H."/>
        </authorList>
    </citation>
    <scope>NUCLEOTIDE SEQUENCE</scope>
</reference>
<dbReference type="InterPro" id="IPR050611">
    <property type="entry name" value="ABCF"/>
</dbReference>
<dbReference type="FunFam" id="3.40.50.300:FF:000011">
    <property type="entry name" value="Putative ABC transporter ATP-binding component"/>
    <property type="match status" value="1"/>
</dbReference>
<dbReference type="GO" id="GO:0016887">
    <property type="term" value="F:ATP hydrolysis activity"/>
    <property type="evidence" value="ECO:0007669"/>
    <property type="project" value="InterPro"/>
</dbReference>
<keyword evidence="8" id="KW-1185">Reference proteome</keyword>
<keyword evidence="3" id="KW-0067">ATP-binding</keyword>
<evidence type="ECO:0000256" key="3">
    <source>
        <dbReference type="ARBA" id="ARBA00022840"/>
    </source>
</evidence>
<dbReference type="Gene3D" id="3.40.50.300">
    <property type="entry name" value="P-loop containing nucleotide triphosphate hydrolases"/>
    <property type="match status" value="2"/>
</dbReference>
<comment type="caution">
    <text evidence="7">The sequence shown here is derived from an EMBL/GenBank/DDBJ whole genome shotgun (WGS) entry which is preliminary data.</text>
</comment>
<dbReference type="EMBL" id="BRXZ01000858">
    <property type="protein sequence ID" value="GMH55882.1"/>
    <property type="molecule type" value="Genomic_DNA"/>
</dbReference>
<dbReference type="InterPro" id="IPR017871">
    <property type="entry name" value="ABC_transporter-like_CS"/>
</dbReference>
<evidence type="ECO:0000259" key="6">
    <source>
        <dbReference type="PROSITE" id="PS50893"/>
    </source>
</evidence>
<dbReference type="PANTHER" id="PTHR19211:SF15">
    <property type="entry name" value="ATP-BINDING CASSETTE SUB-FAMILY F MEMBER 2"/>
    <property type="match status" value="1"/>
</dbReference>
<dbReference type="InterPro" id="IPR032781">
    <property type="entry name" value="ABC_tran_Xtn"/>
</dbReference>
<dbReference type="PANTHER" id="PTHR19211">
    <property type="entry name" value="ATP-BINDING TRANSPORT PROTEIN-RELATED"/>
    <property type="match status" value="1"/>
</dbReference>
<feature type="domain" description="ABC transporter" evidence="6">
    <location>
        <begin position="148"/>
        <end position="398"/>
    </location>
</feature>
<dbReference type="OrthoDB" id="2110130at2759"/>
<dbReference type="InterPro" id="IPR003439">
    <property type="entry name" value="ABC_transporter-like_ATP-bd"/>
</dbReference>
<evidence type="ECO:0000256" key="5">
    <source>
        <dbReference type="SAM" id="MobiDB-lite"/>
    </source>
</evidence>
<evidence type="ECO:0000313" key="7">
    <source>
        <dbReference type="EMBL" id="GMH55882.1"/>
    </source>
</evidence>
<feature type="compositionally biased region" description="Basic residues" evidence="5">
    <location>
        <begin position="75"/>
        <end position="84"/>
    </location>
</feature>
<evidence type="ECO:0000256" key="2">
    <source>
        <dbReference type="ARBA" id="ARBA00022741"/>
    </source>
</evidence>
<keyword evidence="1" id="KW-0677">Repeat</keyword>
<gene>
    <name evidence="7" type="ORF">TrRE_jg11159</name>
</gene>
<name>A0A9W6ZR63_9STRA</name>
<accession>A0A9W6ZR63</accession>
<feature type="region of interest" description="Disordered" evidence="5">
    <location>
        <begin position="41"/>
        <end position="92"/>
    </location>
</feature>
<dbReference type="Proteomes" id="UP001165082">
    <property type="component" value="Unassembled WGS sequence"/>
</dbReference>
<feature type="coiled-coil region" evidence="4">
    <location>
        <begin position="224"/>
        <end position="275"/>
    </location>
</feature>
<sequence>MSRASSYSQKQARKAEFAMNKALDTGADTIDADADMANASRDAAMGKGEEELYGKKLSKDEKKAQAKAAREAKRLAKGGKKGGKKAAQEEELDEATKAMNEVALAEKAARANTYEGKLEAALDQLNKEHISVTYAATKRKPAATDKDINVSDVTVNFHGKSLIENTDITINYGNRYGFLGPNGSGKSTIMKAIAARSIPIPEGLDIYFLDREYEATDKTALSAVFESNEEVEALEKQAEALNNLMGEVGDAEEEMAKIQEKLERIYERLEELDVTTAEARATTILHGLGFTVKMQGMKTREFSGGWRMRIALARALFLKPEFLLLDEPTNHLDMEAVLWLEDYLANWNKILFFVCHSQDFMNGVCTHIVRLDATFKKLRYYSGNYDMYVQTRRDQDKVQMAAYNAEQRDIAEIKEFIARFGHGTVKMVRQAQSREKLLQKKLEEGLTEKPEQPPEYDWTFPDAGKLPMPVLAIESLSFAYPNSDQLYSNVDFGIDLESRICLVGPNGAGKTTLVKLLCDELSPTKGQVKRNSHLKISRFTQHFEDVLDLEMTPIAFFKEKIMPTESLEKCRSLLARYGCSGDMQSQIMGQLSAGQKARIVFAKMAFDKPHILMLDEPTNPLDMESIDALAKCLNNFKGGVIIISHDMRLIGQCAKDIYVCDNKCISRFNGDIRNFKLHQKKENAKKLSQHKNG</sequence>